<reference evidence="2 3" key="1">
    <citation type="submission" date="2019-11" db="EMBL/GenBank/DDBJ databases">
        <title>Type strains purchased from KCTC, JCM and DSMZ.</title>
        <authorList>
            <person name="Lu H."/>
        </authorList>
    </citation>
    <scope>NUCLEOTIDE SEQUENCE [LARGE SCALE GENOMIC DNA]</scope>
    <source>
        <strain evidence="2 3">KCTC 22382</strain>
    </source>
</reference>
<dbReference type="EMBL" id="WNKY01000042">
    <property type="protein sequence ID" value="MTV40844.1"/>
    <property type="molecule type" value="Genomic_DNA"/>
</dbReference>
<protein>
    <submittedName>
        <fullName evidence="2">DUF1496 domain-containing protein</fullName>
    </submittedName>
</protein>
<dbReference type="AlphaFoldDB" id="A0A6L6PPJ7"/>
<comment type="caution">
    <text evidence="2">The sequence shown here is derived from an EMBL/GenBank/DDBJ whole genome shotgun (WGS) entry which is preliminary data.</text>
</comment>
<dbReference type="Proteomes" id="UP000475582">
    <property type="component" value="Unassembled WGS sequence"/>
</dbReference>
<accession>A0A6L6PPJ7</accession>
<feature type="signal peptide" evidence="1">
    <location>
        <begin position="1"/>
        <end position="17"/>
    </location>
</feature>
<dbReference type="InterPro" id="IPR009971">
    <property type="entry name" value="DUF1496"/>
</dbReference>
<evidence type="ECO:0000313" key="3">
    <source>
        <dbReference type="Proteomes" id="UP000475582"/>
    </source>
</evidence>
<dbReference type="RefSeq" id="WP_155466941.1">
    <property type="nucleotide sequence ID" value="NZ_WNKY01000042.1"/>
</dbReference>
<dbReference type="Pfam" id="PF07383">
    <property type="entry name" value="DUF1496"/>
    <property type="match status" value="1"/>
</dbReference>
<feature type="chain" id="PRO_5027045220" evidence="1">
    <location>
        <begin position="18"/>
        <end position="104"/>
    </location>
</feature>
<name>A0A6L6PPJ7_9BURK</name>
<proteinExistence type="predicted"/>
<evidence type="ECO:0000313" key="2">
    <source>
        <dbReference type="EMBL" id="MTV40844.1"/>
    </source>
</evidence>
<gene>
    <name evidence="2" type="ORF">GM676_25090</name>
</gene>
<evidence type="ECO:0000256" key="1">
    <source>
        <dbReference type="SAM" id="SignalP"/>
    </source>
</evidence>
<organism evidence="2 3">
    <name type="scientific">Duganella radicis</name>
    <dbReference type="NCBI Taxonomy" id="551988"/>
    <lineage>
        <taxon>Bacteria</taxon>
        <taxon>Pseudomonadati</taxon>
        <taxon>Pseudomonadota</taxon>
        <taxon>Betaproteobacteria</taxon>
        <taxon>Burkholderiales</taxon>
        <taxon>Oxalobacteraceae</taxon>
        <taxon>Telluria group</taxon>
        <taxon>Duganella</taxon>
    </lineage>
</organism>
<keyword evidence="1" id="KW-0732">Signal</keyword>
<sequence>MSKILLLAVFLAPVAFAQDAVPQPHPHRTIVENVQKPVSDGRYCVYEDKKYSEGAIKTADSRTMICMQKEVFTQKDKDEGSELIWEYGGNGRGEIHLRSNPIKR</sequence>
<keyword evidence="3" id="KW-1185">Reference proteome</keyword>